<evidence type="ECO:0000256" key="2">
    <source>
        <dbReference type="ARBA" id="ARBA00010139"/>
    </source>
</evidence>
<keyword evidence="7" id="KW-0503">Monooxygenase</keyword>
<comment type="cofactor">
    <cofactor evidence="1">
        <name>FAD</name>
        <dbReference type="ChEBI" id="CHEBI:57692"/>
    </cofactor>
</comment>
<evidence type="ECO:0000259" key="8">
    <source>
        <dbReference type="Pfam" id="PF07859"/>
    </source>
</evidence>
<evidence type="ECO:0000256" key="1">
    <source>
        <dbReference type="ARBA" id="ARBA00001974"/>
    </source>
</evidence>
<dbReference type="Pfam" id="PF13738">
    <property type="entry name" value="Pyr_redox_3"/>
    <property type="match status" value="1"/>
</dbReference>
<protein>
    <submittedName>
        <fullName evidence="9">Alpha/beta hydrolase fold domain-containing protein</fullName>
    </submittedName>
</protein>
<reference evidence="9 10" key="1">
    <citation type="submission" date="2020-11" db="EMBL/GenBank/DDBJ databases">
        <title>Pseudonocardia abyssalis sp. nov. and Pseudonocardia oceani sp. nov., description and phylogenomic analysis of two novel actinomycetes isolated from the deep Southern Ocean.</title>
        <authorList>
            <person name="Parra J."/>
        </authorList>
    </citation>
    <scope>NUCLEOTIDE SEQUENCE [LARGE SCALE GENOMIC DNA]</scope>
    <source>
        <strain evidence="9 10">KRD-168</strain>
    </source>
</reference>
<feature type="domain" description="Alpha/beta hydrolase fold-3" evidence="8">
    <location>
        <begin position="622"/>
        <end position="829"/>
    </location>
</feature>
<keyword evidence="3" id="KW-0285">Flavoprotein</keyword>
<comment type="similarity">
    <text evidence="2">Belongs to the FAD-binding monooxygenase family.</text>
</comment>
<comment type="caution">
    <text evidence="9">The sequence shown here is derived from an EMBL/GenBank/DDBJ whole genome shotgun (WGS) entry which is preliminary data.</text>
</comment>
<dbReference type="PANTHER" id="PTHR43098">
    <property type="entry name" value="L-ORNITHINE N(5)-MONOOXYGENASE-RELATED"/>
    <property type="match status" value="1"/>
</dbReference>
<keyword evidence="9" id="KW-0378">Hydrolase</keyword>
<dbReference type="Pfam" id="PF07859">
    <property type="entry name" value="Abhydrolase_3"/>
    <property type="match status" value="1"/>
</dbReference>
<dbReference type="RefSeq" id="WP_218601271.1">
    <property type="nucleotide sequence ID" value="NZ_JADQDJ010000016.1"/>
</dbReference>
<evidence type="ECO:0000313" key="9">
    <source>
        <dbReference type="EMBL" id="MBW0134849.1"/>
    </source>
</evidence>
<keyword evidence="10" id="KW-1185">Reference proteome</keyword>
<dbReference type="Proteomes" id="UP000694287">
    <property type="component" value="Unassembled WGS sequence"/>
</dbReference>
<proteinExistence type="inferred from homology"/>
<evidence type="ECO:0000256" key="7">
    <source>
        <dbReference type="ARBA" id="ARBA00023033"/>
    </source>
</evidence>
<dbReference type="InterPro" id="IPR013094">
    <property type="entry name" value="AB_hydrolase_3"/>
</dbReference>
<name>A0ABS6USY1_9PSEU</name>
<keyword evidence="5" id="KW-0521">NADP</keyword>
<evidence type="ECO:0000256" key="3">
    <source>
        <dbReference type="ARBA" id="ARBA00022630"/>
    </source>
</evidence>
<evidence type="ECO:0000313" key="10">
    <source>
        <dbReference type="Proteomes" id="UP000694287"/>
    </source>
</evidence>
<evidence type="ECO:0000256" key="5">
    <source>
        <dbReference type="ARBA" id="ARBA00022857"/>
    </source>
</evidence>
<dbReference type="EMBL" id="JADQDK010000001">
    <property type="protein sequence ID" value="MBW0134849.1"/>
    <property type="molecule type" value="Genomic_DNA"/>
</dbReference>
<gene>
    <name evidence="9" type="ORF">I4I81_11330</name>
</gene>
<keyword evidence="6" id="KW-0560">Oxidoreductase</keyword>
<keyword evidence="4" id="KW-0274">FAD</keyword>
<evidence type="ECO:0000256" key="4">
    <source>
        <dbReference type="ARBA" id="ARBA00022827"/>
    </source>
</evidence>
<organism evidence="9 10">
    <name type="scientific">Pseudonocardia abyssalis</name>
    <dbReference type="NCBI Taxonomy" id="2792008"/>
    <lineage>
        <taxon>Bacteria</taxon>
        <taxon>Bacillati</taxon>
        <taxon>Actinomycetota</taxon>
        <taxon>Actinomycetes</taxon>
        <taxon>Pseudonocardiales</taxon>
        <taxon>Pseudonocardiaceae</taxon>
        <taxon>Pseudonocardia</taxon>
    </lineage>
</organism>
<dbReference type="Pfam" id="PF13450">
    <property type="entry name" value="NAD_binding_8"/>
    <property type="match status" value="1"/>
</dbReference>
<dbReference type="GO" id="GO:0016787">
    <property type="term" value="F:hydrolase activity"/>
    <property type="evidence" value="ECO:0007669"/>
    <property type="project" value="UniProtKB-KW"/>
</dbReference>
<evidence type="ECO:0000256" key="6">
    <source>
        <dbReference type="ARBA" id="ARBA00023002"/>
    </source>
</evidence>
<dbReference type="InterPro" id="IPR050775">
    <property type="entry name" value="FAD-binding_Monooxygenases"/>
</dbReference>
<accession>A0ABS6USY1</accession>
<sequence length="863" mass="93191">MPHTPDVDVVVVGAGFAGLYSTHRLRNLLGLTVQSFDAGSGPGGTWYWNRYPGARCDIESVWYSYSFDEDLQREWRWSERFAGQAEILRYLEHVADRFDLRRSYRWNTRVTSAVWNDDEHHWTVSTDDGATTTARFVVSCAGNLNVPKENEFPGQETFAGEVHRTSAWPHEGVDLTGKRVGVIGTGATGIQLIPRVAEQAAHLTVFQRTPNFACPLGNRAVDDEEFEEITSNYPELRRRSRANFGGAPYPDPMPSALAVSDEVRDAEYAKYYDGGGFRMLLSAFADVILDKRANDTASDYIRDRIRERVEDPRTAELLCPTDHPYGTKRAPFETGYYEAFNRDDVDLVDVGSAPITAITPTGVRTAVGEYELDVIVLATGFDAFTGSLLKMGYVGRGGTSLNEKWEHGPSTYLGIAVPGFPNLFTITGPQSPVALYNNPLAIEDHVEFASRAIEHTRSRGATVFEATEDAAAEWGRMTVGVGDLTLLPLAPSSFYTGSNVPGKPRVMLFFAGGAPLYRAMCDQVEGTGYGGFAVDGAAAPIPPMVLLDPAAAMVTGIMIGQEQRPFEQLTLEEQRGAFESFTFLQRPPRASVTTTEVTYPGAAGPRTALVHVPDEQGPLPVVVFYHPGGWVGGSVGVSAEPCSVIAEELGAVVIAPSYRLAPEDPQPAAGDDAYAALAWAAEVAPEYGGDPTQLFVVGESAGGTLAACLGARVRDEGGPAIAAQVLIYPAIDPDADTPSRRLYAAGPPITVAAMDQMWQTYLGANRVGTRPAGAIPGAIESVAGLPETLLVTVELDPLRDEGEEFAHRLAAAGVPVETVRVERLIHGVLNMSGVVPRAHEITDAVVDYLRRRVAQGDRVLVRG</sequence>
<dbReference type="PANTHER" id="PTHR43098:SF3">
    <property type="entry name" value="L-ORNITHINE N(5)-MONOOXYGENASE-RELATED"/>
    <property type="match status" value="1"/>
</dbReference>